<comment type="caution">
    <text evidence="1">The sequence shown here is derived from an EMBL/GenBank/DDBJ whole genome shotgun (WGS) entry which is preliminary data.</text>
</comment>
<proteinExistence type="predicted"/>
<feature type="non-terminal residue" evidence="1">
    <location>
        <position position="22"/>
    </location>
</feature>
<name>A0A2K3KSC9_TRIPR</name>
<evidence type="ECO:0000313" key="1">
    <source>
        <dbReference type="EMBL" id="PNX69202.1"/>
    </source>
</evidence>
<reference evidence="1 2" key="1">
    <citation type="journal article" date="2014" name="Am. J. Bot.">
        <title>Genome assembly and annotation for red clover (Trifolium pratense; Fabaceae).</title>
        <authorList>
            <person name="Istvanek J."/>
            <person name="Jaros M."/>
            <person name="Krenek A."/>
            <person name="Repkova J."/>
        </authorList>
    </citation>
    <scope>NUCLEOTIDE SEQUENCE [LARGE SCALE GENOMIC DNA]</scope>
    <source>
        <strain evidence="2">cv. Tatra</strain>
        <tissue evidence="1">Young leaves</tissue>
    </source>
</reference>
<dbReference type="EMBL" id="ASHM01243782">
    <property type="protein sequence ID" value="PNX69202.1"/>
    <property type="molecule type" value="Genomic_DNA"/>
</dbReference>
<dbReference type="AlphaFoldDB" id="A0A2K3KSC9"/>
<reference evidence="1 2" key="2">
    <citation type="journal article" date="2017" name="Front. Plant Sci.">
        <title>Gene Classification and Mining of Molecular Markers Useful in Red Clover (Trifolium pratense) Breeding.</title>
        <authorList>
            <person name="Istvanek J."/>
            <person name="Dluhosova J."/>
            <person name="Dluhos P."/>
            <person name="Patkova L."/>
            <person name="Nedelnik J."/>
            <person name="Repkova J."/>
        </authorList>
    </citation>
    <scope>NUCLEOTIDE SEQUENCE [LARGE SCALE GENOMIC DNA]</scope>
    <source>
        <strain evidence="2">cv. Tatra</strain>
        <tissue evidence="1">Young leaves</tissue>
    </source>
</reference>
<accession>A0A2K3KSC9</accession>
<protein>
    <submittedName>
        <fullName evidence="1">Uncharacterized protein</fullName>
    </submittedName>
</protein>
<dbReference type="Proteomes" id="UP000236291">
    <property type="component" value="Unassembled WGS sequence"/>
</dbReference>
<evidence type="ECO:0000313" key="2">
    <source>
        <dbReference type="Proteomes" id="UP000236291"/>
    </source>
</evidence>
<organism evidence="1 2">
    <name type="scientific">Trifolium pratense</name>
    <name type="common">Red clover</name>
    <dbReference type="NCBI Taxonomy" id="57577"/>
    <lineage>
        <taxon>Eukaryota</taxon>
        <taxon>Viridiplantae</taxon>
        <taxon>Streptophyta</taxon>
        <taxon>Embryophyta</taxon>
        <taxon>Tracheophyta</taxon>
        <taxon>Spermatophyta</taxon>
        <taxon>Magnoliopsida</taxon>
        <taxon>eudicotyledons</taxon>
        <taxon>Gunneridae</taxon>
        <taxon>Pentapetalae</taxon>
        <taxon>rosids</taxon>
        <taxon>fabids</taxon>
        <taxon>Fabales</taxon>
        <taxon>Fabaceae</taxon>
        <taxon>Papilionoideae</taxon>
        <taxon>50 kb inversion clade</taxon>
        <taxon>NPAAA clade</taxon>
        <taxon>Hologalegina</taxon>
        <taxon>IRL clade</taxon>
        <taxon>Trifolieae</taxon>
        <taxon>Trifolium</taxon>
    </lineage>
</organism>
<sequence>MDTLGALTLATDHLMDQSPVGR</sequence>
<gene>
    <name evidence="1" type="ORF">L195_g064328</name>
</gene>